<organism evidence="1">
    <name type="scientific">Ixodes ricinus</name>
    <name type="common">Common tick</name>
    <name type="synonym">Acarus ricinus</name>
    <dbReference type="NCBI Taxonomy" id="34613"/>
    <lineage>
        <taxon>Eukaryota</taxon>
        <taxon>Metazoa</taxon>
        <taxon>Ecdysozoa</taxon>
        <taxon>Arthropoda</taxon>
        <taxon>Chelicerata</taxon>
        <taxon>Arachnida</taxon>
        <taxon>Acari</taxon>
        <taxon>Parasitiformes</taxon>
        <taxon>Ixodida</taxon>
        <taxon>Ixodoidea</taxon>
        <taxon>Ixodidae</taxon>
        <taxon>Ixodinae</taxon>
        <taxon>Ixodes</taxon>
    </lineage>
</organism>
<sequence length="84" mass="9589">MSIWCRCRKKPSLSCFLASWCFSCRCRSSSSHSAASRARNSCCFCCKNCFSRSAIFSRWLSLNRFMDSSCCSFSFSTNNRSRSA</sequence>
<reference evidence="1" key="1">
    <citation type="submission" date="2019-12" db="EMBL/GenBank/DDBJ databases">
        <title>An insight into the sialome of adult female Ixodes ricinus ticks feeding for 6 days.</title>
        <authorList>
            <person name="Perner J."/>
            <person name="Ribeiro J.M.C."/>
        </authorList>
    </citation>
    <scope>NUCLEOTIDE SEQUENCE</scope>
    <source>
        <strain evidence="1">Semi-engorged</strain>
        <tissue evidence="1">Salivary glands</tissue>
    </source>
</reference>
<accession>A0A6B0U849</accession>
<dbReference type="AlphaFoldDB" id="A0A6B0U849"/>
<proteinExistence type="predicted"/>
<protein>
    <submittedName>
        <fullName evidence="1">Putative secreted protein</fullName>
    </submittedName>
</protein>
<dbReference type="EMBL" id="GIFC01002941">
    <property type="protein sequence ID" value="MXU85024.1"/>
    <property type="molecule type" value="Transcribed_RNA"/>
</dbReference>
<name>A0A6B0U849_IXORI</name>
<evidence type="ECO:0000313" key="1">
    <source>
        <dbReference type="EMBL" id="MXU85024.1"/>
    </source>
</evidence>